<dbReference type="EMBL" id="CP007145">
    <property type="protein sequence ID" value="AHJ99773.1"/>
    <property type="molecule type" value="Genomic_DNA"/>
</dbReference>
<accession>W8F473</accession>
<proteinExistence type="predicted"/>
<dbReference type="InterPro" id="IPR012816">
    <property type="entry name" value="NADAR"/>
</dbReference>
<dbReference type="eggNOG" id="COG3236">
    <property type="taxonomic scope" value="Bacteria"/>
</dbReference>
<dbReference type="Gene3D" id="1.10.357.40">
    <property type="entry name" value="YbiA-like"/>
    <property type="match status" value="1"/>
</dbReference>
<dbReference type="Proteomes" id="UP000019423">
    <property type="component" value="Chromosome"/>
</dbReference>
<dbReference type="Pfam" id="PF08719">
    <property type="entry name" value="NADAR"/>
    <property type="match status" value="1"/>
</dbReference>
<keyword evidence="5" id="KW-1185">Reference proteome</keyword>
<name>W8F473_9BACT</name>
<gene>
    <name evidence="4" type="ORF">Hsw_4178</name>
</gene>
<dbReference type="CDD" id="cd15457">
    <property type="entry name" value="NADAR"/>
    <property type="match status" value="1"/>
</dbReference>
<dbReference type="KEGG" id="hsw:Hsw_4178"/>
<dbReference type="SUPFAM" id="SSF143990">
    <property type="entry name" value="YbiA-like"/>
    <property type="match status" value="1"/>
</dbReference>
<sequence>MATAELPAIRSVETLLRHLAAGSTPKYLYFWGHTGRGELGKEVFSQWYPAAFELDGDTYATAEHYMMAEKARLFNDEATRQAILQAPHPDVAKRLGRQVQNFEEARWDAARFEIVVRGNAAKFGQHPALLNYLRATGSRVLVEASPVDAIWGIGLAQDHPQAADPATWRGLNLLGFALMAVRDTL</sequence>
<evidence type="ECO:0000256" key="1">
    <source>
        <dbReference type="ARBA" id="ARBA00000022"/>
    </source>
</evidence>
<protein>
    <recommendedName>
        <fullName evidence="3">NADAR domain-containing protein</fullName>
    </recommendedName>
</protein>
<reference evidence="4 5" key="1">
    <citation type="submission" date="2014-01" db="EMBL/GenBank/DDBJ databases">
        <title>Complete genome sequence of ionizing-radiation resistance bacterium Hymenobacter swuensis DY53.</title>
        <authorList>
            <person name="Jung J.-H."/>
            <person name="Jeong S.-W."/>
            <person name="Joe M.-H."/>
            <person name="Cho y.-j."/>
            <person name="Kim M.-K."/>
            <person name="Lim S.-Y."/>
        </authorList>
    </citation>
    <scope>NUCLEOTIDE SEQUENCE [LARGE SCALE GENOMIC DNA]</scope>
    <source>
        <strain evidence="4 5">DY53</strain>
    </source>
</reference>
<comment type="catalytic activity">
    <reaction evidence="1">
        <text>5-amino-6-(5-phospho-D-ribosylamino)uracil + H2O = 5,6-diaminouracil + D-ribose 5-phosphate</text>
        <dbReference type="Rhea" id="RHEA:55020"/>
        <dbReference type="ChEBI" id="CHEBI:15377"/>
        <dbReference type="ChEBI" id="CHEBI:46252"/>
        <dbReference type="ChEBI" id="CHEBI:58453"/>
        <dbReference type="ChEBI" id="CHEBI:78346"/>
    </reaction>
</comment>
<comment type="catalytic activity">
    <reaction evidence="2">
        <text>2,5-diamino-6-hydroxy-4-(5-phosphoribosylamino)-pyrimidine + H2O = 2,5,6-triamino-4-hydroxypyrimidine + D-ribose 5-phosphate</text>
        <dbReference type="Rhea" id="RHEA:23436"/>
        <dbReference type="ChEBI" id="CHEBI:15377"/>
        <dbReference type="ChEBI" id="CHEBI:58614"/>
        <dbReference type="ChEBI" id="CHEBI:78346"/>
        <dbReference type="ChEBI" id="CHEBI:137796"/>
    </reaction>
</comment>
<dbReference type="AlphaFoldDB" id="W8F473"/>
<organism evidence="4 5">
    <name type="scientific">Hymenobacter swuensis DY53</name>
    <dbReference type="NCBI Taxonomy" id="1227739"/>
    <lineage>
        <taxon>Bacteria</taxon>
        <taxon>Pseudomonadati</taxon>
        <taxon>Bacteroidota</taxon>
        <taxon>Cytophagia</taxon>
        <taxon>Cytophagales</taxon>
        <taxon>Hymenobacteraceae</taxon>
        <taxon>Hymenobacter</taxon>
    </lineage>
</organism>
<dbReference type="PATRIC" id="fig|1227739.3.peg.4324"/>
<feature type="domain" description="NADAR" evidence="3">
    <location>
        <begin position="29"/>
        <end position="185"/>
    </location>
</feature>
<dbReference type="RefSeq" id="WP_044003830.1">
    <property type="nucleotide sequence ID" value="NZ_CP007145.1"/>
</dbReference>
<evidence type="ECO:0000313" key="5">
    <source>
        <dbReference type="Proteomes" id="UP000019423"/>
    </source>
</evidence>
<dbReference type="NCBIfam" id="TIGR02464">
    <property type="entry name" value="ribofla_fusion"/>
    <property type="match status" value="1"/>
</dbReference>
<dbReference type="HOGENOM" id="CLU_084247_1_0_10"/>
<dbReference type="OrthoDB" id="67297at2"/>
<dbReference type="InterPro" id="IPR037238">
    <property type="entry name" value="YbiA-like_sf"/>
</dbReference>
<evidence type="ECO:0000259" key="3">
    <source>
        <dbReference type="Pfam" id="PF08719"/>
    </source>
</evidence>
<dbReference type="STRING" id="1227739.Hsw_4178"/>
<evidence type="ECO:0000313" key="4">
    <source>
        <dbReference type="EMBL" id="AHJ99773.1"/>
    </source>
</evidence>
<evidence type="ECO:0000256" key="2">
    <source>
        <dbReference type="ARBA" id="ARBA00000751"/>
    </source>
</evidence>